<dbReference type="Proteomes" id="UP000178606">
    <property type="component" value="Unassembled WGS sequence"/>
</dbReference>
<dbReference type="EMBL" id="MFKF01000272">
    <property type="protein sequence ID" value="OGG47127.1"/>
    <property type="molecule type" value="Genomic_DNA"/>
</dbReference>
<evidence type="ECO:0000313" key="5">
    <source>
        <dbReference type="EMBL" id="OGG47127.1"/>
    </source>
</evidence>
<comment type="caution">
    <text evidence="5">The sequence shown here is derived from an EMBL/GenBank/DDBJ whole genome shotgun (WGS) entry which is preliminary data.</text>
</comment>
<feature type="region of interest" description="Disordered" evidence="3">
    <location>
        <begin position="132"/>
        <end position="383"/>
    </location>
</feature>
<feature type="modified residue" description="4-aspartylphosphate" evidence="2">
    <location>
        <position position="53"/>
    </location>
</feature>
<keyword evidence="1 2" id="KW-0597">Phosphoprotein</keyword>
<evidence type="ECO:0000256" key="2">
    <source>
        <dbReference type="PROSITE-ProRule" id="PRU00169"/>
    </source>
</evidence>
<feature type="compositionally biased region" description="Basic and acidic residues" evidence="3">
    <location>
        <begin position="235"/>
        <end position="247"/>
    </location>
</feature>
<dbReference type="InterPro" id="IPR001789">
    <property type="entry name" value="Sig_transdc_resp-reg_receiver"/>
</dbReference>
<dbReference type="SMART" id="SM00448">
    <property type="entry name" value="REC"/>
    <property type="match status" value="1"/>
</dbReference>
<feature type="compositionally biased region" description="Basic and acidic residues" evidence="3">
    <location>
        <begin position="328"/>
        <end position="363"/>
    </location>
</feature>
<dbReference type="SUPFAM" id="SSF52172">
    <property type="entry name" value="CheY-like"/>
    <property type="match status" value="1"/>
</dbReference>
<feature type="compositionally biased region" description="Polar residues" evidence="3">
    <location>
        <begin position="248"/>
        <end position="261"/>
    </location>
</feature>
<proteinExistence type="predicted"/>
<dbReference type="PANTHER" id="PTHR44591">
    <property type="entry name" value="STRESS RESPONSE REGULATOR PROTEIN 1"/>
    <property type="match status" value="1"/>
</dbReference>
<accession>A0A1F6CDP7</accession>
<feature type="compositionally biased region" description="Pro residues" evidence="3">
    <location>
        <begin position="150"/>
        <end position="164"/>
    </location>
</feature>
<protein>
    <recommendedName>
        <fullName evidence="4">Response regulatory domain-containing protein</fullName>
    </recommendedName>
</protein>
<dbReference type="GO" id="GO:0000160">
    <property type="term" value="P:phosphorelay signal transduction system"/>
    <property type="evidence" value="ECO:0007669"/>
    <property type="project" value="InterPro"/>
</dbReference>
<organism evidence="5 6">
    <name type="scientific">Handelsmanbacteria sp. (strain RIFCSPLOWO2_12_FULL_64_10)</name>
    <dbReference type="NCBI Taxonomy" id="1817868"/>
    <lineage>
        <taxon>Bacteria</taxon>
        <taxon>Candidatus Handelsmaniibacteriota</taxon>
    </lineage>
</organism>
<dbReference type="InterPro" id="IPR011006">
    <property type="entry name" value="CheY-like_superfamily"/>
</dbReference>
<feature type="domain" description="Response regulatory" evidence="4">
    <location>
        <begin position="3"/>
        <end position="121"/>
    </location>
</feature>
<gene>
    <name evidence="5" type="ORF">A3F84_16895</name>
</gene>
<sequence>MATILFIDPSPRNRTQVERILRLRTEHTVVLAQDGVEAFECLRRGLPDLILMDLFLPRVDGFHVYRVLKERTVTARIPVILSTSVNLDPVTEARVRQLQLEGRVEMPVSSAELIEVISLVLLRQKPVASIRQEPVEGGPQGVTRVIWPRVEPPPPKAEPPPPAPKEVRPVVWPRAGSRQDPASQGPKPEGKGDPVPPLAPPKPSGRELRARLAMLATGQIKPDQDQETEGQKGVTGHESRVKKDSHGSRVTGQKNSHGSRVTSRESKKQPSKPGDPRLATQDSTDLTYEERVQALLRYVDKPPNASGAKSDAFQGIPLAQADPARVVDFTRKKKDSEKRSPEDPGDRPEAAPQREGRPSRSSEGEEQAPTIRPVQWSQIKKKE</sequence>
<dbReference type="PANTHER" id="PTHR44591:SF23">
    <property type="entry name" value="CHEY SUBFAMILY"/>
    <property type="match status" value="1"/>
</dbReference>
<evidence type="ECO:0000256" key="3">
    <source>
        <dbReference type="SAM" id="MobiDB-lite"/>
    </source>
</evidence>
<evidence type="ECO:0000313" key="6">
    <source>
        <dbReference type="Proteomes" id="UP000178606"/>
    </source>
</evidence>
<name>A0A1F6CDP7_HANXR</name>
<feature type="compositionally biased region" description="Pro residues" evidence="3">
    <location>
        <begin position="194"/>
        <end position="203"/>
    </location>
</feature>
<evidence type="ECO:0000259" key="4">
    <source>
        <dbReference type="PROSITE" id="PS50110"/>
    </source>
</evidence>
<dbReference type="AlphaFoldDB" id="A0A1F6CDP7"/>
<dbReference type="Gene3D" id="3.40.50.2300">
    <property type="match status" value="1"/>
</dbReference>
<dbReference type="Pfam" id="PF00072">
    <property type="entry name" value="Response_reg"/>
    <property type="match status" value="1"/>
</dbReference>
<reference evidence="5 6" key="1">
    <citation type="journal article" date="2016" name="Nat. Commun.">
        <title>Thousands of microbial genomes shed light on interconnected biogeochemical processes in an aquifer system.</title>
        <authorList>
            <person name="Anantharaman K."/>
            <person name="Brown C.T."/>
            <person name="Hug L.A."/>
            <person name="Sharon I."/>
            <person name="Castelle C.J."/>
            <person name="Probst A.J."/>
            <person name="Thomas B.C."/>
            <person name="Singh A."/>
            <person name="Wilkins M.J."/>
            <person name="Karaoz U."/>
            <person name="Brodie E.L."/>
            <person name="Williams K.H."/>
            <person name="Hubbard S.S."/>
            <person name="Banfield J.F."/>
        </authorList>
    </citation>
    <scope>NUCLEOTIDE SEQUENCE [LARGE SCALE GENOMIC DNA]</scope>
    <source>
        <strain evidence="6">RIFCSPLOWO2_12_FULL_64_10</strain>
    </source>
</reference>
<dbReference type="PROSITE" id="PS50110">
    <property type="entry name" value="RESPONSE_REGULATORY"/>
    <property type="match status" value="1"/>
</dbReference>
<dbReference type="InterPro" id="IPR050595">
    <property type="entry name" value="Bact_response_regulator"/>
</dbReference>
<evidence type="ECO:0000256" key="1">
    <source>
        <dbReference type="ARBA" id="ARBA00022553"/>
    </source>
</evidence>